<dbReference type="Proteomes" id="UP000031575">
    <property type="component" value="Unassembled WGS sequence"/>
</dbReference>
<dbReference type="AlphaFoldDB" id="A0A0C2EPK9"/>
<evidence type="ECO:0000313" key="5">
    <source>
        <dbReference type="Proteomes" id="UP000031575"/>
    </source>
</evidence>
<dbReference type="InterPro" id="IPR036291">
    <property type="entry name" value="NAD(P)-bd_dom_sf"/>
</dbReference>
<dbReference type="EMBL" id="AWTV01000009">
    <property type="protein sequence ID" value="KIH88159.1"/>
    <property type="molecule type" value="Genomic_DNA"/>
</dbReference>
<keyword evidence="2" id="KW-0521">NADP</keyword>
<keyword evidence="3" id="KW-0560">Oxidoreductase</keyword>
<dbReference type="HOGENOM" id="CLU_010194_44_6_1"/>
<gene>
    <name evidence="4" type="ORF">SPBR_07508</name>
</gene>
<dbReference type="GO" id="GO:0016491">
    <property type="term" value="F:oxidoreductase activity"/>
    <property type="evidence" value="ECO:0007669"/>
    <property type="project" value="UniProtKB-KW"/>
</dbReference>
<evidence type="ECO:0000256" key="3">
    <source>
        <dbReference type="ARBA" id="ARBA00023002"/>
    </source>
</evidence>
<dbReference type="PANTHER" id="PTHR24320:SF236">
    <property type="entry name" value="SHORT-CHAIN DEHYDROGENASE-RELATED"/>
    <property type="match status" value="1"/>
</dbReference>
<accession>A0A0C2EPK9</accession>
<evidence type="ECO:0000256" key="1">
    <source>
        <dbReference type="ARBA" id="ARBA00006484"/>
    </source>
</evidence>
<protein>
    <submittedName>
        <fullName evidence="4">Short chain dehydrogenase reductase</fullName>
    </submittedName>
</protein>
<keyword evidence="5" id="KW-1185">Reference proteome</keyword>
<dbReference type="SUPFAM" id="SSF51735">
    <property type="entry name" value="NAD(P)-binding Rossmann-fold domains"/>
    <property type="match status" value="1"/>
</dbReference>
<reference evidence="4 5" key="1">
    <citation type="journal article" date="2014" name="BMC Genomics">
        <title>Comparative genomics of the major fungal agents of human and animal Sporotrichosis: Sporothrix schenckii and Sporothrix brasiliensis.</title>
        <authorList>
            <person name="Teixeira M.M."/>
            <person name="de Almeida L.G."/>
            <person name="Kubitschek-Barreira P."/>
            <person name="Alves F.L."/>
            <person name="Kioshima E.S."/>
            <person name="Abadio A.K."/>
            <person name="Fernandes L."/>
            <person name="Derengowski L.S."/>
            <person name="Ferreira K.S."/>
            <person name="Souza R.C."/>
            <person name="Ruiz J.C."/>
            <person name="de Andrade N.C."/>
            <person name="Paes H.C."/>
            <person name="Nicola A.M."/>
            <person name="Albuquerque P."/>
            <person name="Gerber A.L."/>
            <person name="Martins V.P."/>
            <person name="Peconick L.D."/>
            <person name="Neto A.V."/>
            <person name="Chaucanez C.B."/>
            <person name="Silva P.A."/>
            <person name="Cunha O.L."/>
            <person name="de Oliveira F.F."/>
            <person name="dos Santos T.C."/>
            <person name="Barros A.L."/>
            <person name="Soares M.A."/>
            <person name="de Oliveira L.M."/>
            <person name="Marini M.M."/>
            <person name="Villalobos-Duno H."/>
            <person name="Cunha M.M."/>
            <person name="de Hoog S."/>
            <person name="da Silveira J.F."/>
            <person name="Henrissat B."/>
            <person name="Nino-Vega G.A."/>
            <person name="Cisalpino P.S."/>
            <person name="Mora-Montes H.M."/>
            <person name="Almeida S.R."/>
            <person name="Stajich J.E."/>
            <person name="Lopes-Bezerra L.M."/>
            <person name="Vasconcelos A.T."/>
            <person name="Felipe M.S."/>
        </authorList>
    </citation>
    <scope>NUCLEOTIDE SEQUENCE [LARGE SCALE GENOMIC DNA]</scope>
    <source>
        <strain evidence="4 5">5110</strain>
    </source>
</reference>
<comment type="caution">
    <text evidence="4">The sequence shown here is derived from an EMBL/GenBank/DDBJ whole genome shotgun (WGS) entry which is preliminary data.</text>
</comment>
<dbReference type="VEuPathDB" id="FungiDB:SPBR_07508"/>
<organism evidence="4 5">
    <name type="scientific">Sporothrix brasiliensis 5110</name>
    <dbReference type="NCBI Taxonomy" id="1398154"/>
    <lineage>
        <taxon>Eukaryota</taxon>
        <taxon>Fungi</taxon>
        <taxon>Dikarya</taxon>
        <taxon>Ascomycota</taxon>
        <taxon>Pezizomycotina</taxon>
        <taxon>Sordariomycetes</taxon>
        <taxon>Sordariomycetidae</taxon>
        <taxon>Ophiostomatales</taxon>
        <taxon>Ophiostomataceae</taxon>
        <taxon>Sporothrix</taxon>
    </lineage>
</organism>
<dbReference type="RefSeq" id="XP_040616169.1">
    <property type="nucleotide sequence ID" value="XM_040765762.1"/>
</dbReference>
<proteinExistence type="inferred from homology"/>
<dbReference type="Gene3D" id="3.40.50.720">
    <property type="entry name" value="NAD(P)-binding Rossmann-like Domain"/>
    <property type="match status" value="1"/>
</dbReference>
<dbReference type="PRINTS" id="PR00081">
    <property type="entry name" value="GDHRDH"/>
</dbReference>
<dbReference type="PANTHER" id="PTHR24320">
    <property type="entry name" value="RETINOL DEHYDROGENASE"/>
    <property type="match status" value="1"/>
</dbReference>
<evidence type="ECO:0000313" key="4">
    <source>
        <dbReference type="EMBL" id="KIH88159.1"/>
    </source>
</evidence>
<dbReference type="Pfam" id="PF00106">
    <property type="entry name" value="adh_short"/>
    <property type="match status" value="1"/>
</dbReference>
<dbReference type="OrthoDB" id="191139at2759"/>
<name>A0A0C2EPK9_9PEZI</name>
<sequence>MASIGFLRPSMIAQNVMIPAPKFTEKNLKNLAGKVYLITGANAGVGKELTRILYAQNATVFMACRSQAKCEKAMEDVKAATPSSTGALHFVQIDLGDLRTIKPAVESFLARAKRLDVLFNNAGVMLPPSETTTTVQGFDLQLGTNTVAPFLLTQLLTPILQATAKDETAAGNPAGVRVVWVASMAAELYSGKNGVDMANLPMGSKTYARPISDPMERYGNSKAGSYLHSVEYARRHKADGIISVAANPGNLDSDLYRSIGGRHEDKPQQQEQEVGLSWYQRAAMKYFRTQMLHPPVFGAYTELFAGLSPDVTLDKSGAWIGPWGRFFGIRGDIASYGKPKSECGGKGGAEAFWDWTAGHVKEFA</sequence>
<dbReference type="GeneID" id="63680683"/>
<comment type="similarity">
    <text evidence="1">Belongs to the short-chain dehydrogenases/reductases (SDR) family.</text>
</comment>
<dbReference type="InterPro" id="IPR002347">
    <property type="entry name" value="SDR_fam"/>
</dbReference>
<evidence type="ECO:0000256" key="2">
    <source>
        <dbReference type="ARBA" id="ARBA00022857"/>
    </source>
</evidence>